<dbReference type="SMART" id="SM00320">
    <property type="entry name" value="WD40"/>
    <property type="match status" value="5"/>
</dbReference>
<keyword evidence="1" id="KW-0853">WD repeat</keyword>
<name>A0A6A4Z797_APHAT</name>
<accession>A0A6A4Z797</accession>
<evidence type="ECO:0000313" key="4">
    <source>
        <dbReference type="Proteomes" id="UP000469452"/>
    </source>
</evidence>
<evidence type="ECO:0000313" key="3">
    <source>
        <dbReference type="EMBL" id="KAF0703068.1"/>
    </source>
</evidence>
<comment type="caution">
    <text evidence="3">The sequence shown here is derived from an EMBL/GenBank/DDBJ whole genome shotgun (WGS) entry which is preliminary data.</text>
</comment>
<dbReference type="InterPro" id="IPR001680">
    <property type="entry name" value="WD40_rpt"/>
</dbReference>
<reference evidence="3 4" key="1">
    <citation type="submission" date="2019-06" db="EMBL/GenBank/DDBJ databases">
        <title>Genomics analysis of Aphanomyces spp. identifies a new class of oomycete effector associated with host adaptation.</title>
        <authorList>
            <person name="Gaulin E."/>
        </authorList>
    </citation>
    <scope>NUCLEOTIDE SEQUENCE [LARGE SCALE GENOMIC DNA]</scope>
    <source>
        <strain evidence="3 4">E</strain>
    </source>
</reference>
<proteinExistence type="predicted"/>
<dbReference type="EMBL" id="VJMI01020907">
    <property type="protein sequence ID" value="KAF0703068.1"/>
    <property type="molecule type" value="Genomic_DNA"/>
</dbReference>
<dbReference type="Proteomes" id="UP000469452">
    <property type="component" value="Unassembled WGS sequence"/>
</dbReference>
<dbReference type="InterPro" id="IPR015943">
    <property type="entry name" value="WD40/YVTN_repeat-like_dom_sf"/>
</dbReference>
<evidence type="ECO:0000256" key="1">
    <source>
        <dbReference type="ARBA" id="ARBA00022574"/>
    </source>
</evidence>
<dbReference type="AlphaFoldDB" id="A0A6A4Z797"/>
<dbReference type="InterPro" id="IPR036322">
    <property type="entry name" value="WD40_repeat_dom_sf"/>
</dbReference>
<sequence length="366" mass="40719">MDTTDAPQVIEHITKSVNYTPYDARWIPCSARFVSMGIHPRATGAINVFALQQGELKVVHELEKQHGVKCGTFGASSLDARHLAVGDYAGIMSIYDFEKPEIPVYSAQAHKSIINCIDGCGGLNIGYGAPELATGGRDGELCYLLQIPRCVRVWDTRVANPVVSLEPDQGEAVRDCWTVAFGNSFNDDERCLAAGYDNGDVKLFDLRTNTMRWETNVQNGVVGVQFDRKDIEMNKLLVTTLESKFRMYDMRTFHPAKGYAFMSEKAHKSTVWQGRFLPQNRDLFMTGGGNGGFNLYKYHYPSSRTTPDADGIHMGVGGTVELLNSRVLSTQPIVSMDWSPDREGLCVLSCLDQTVRVYIVSKTNKY</sequence>
<keyword evidence="2" id="KW-0677">Repeat</keyword>
<dbReference type="PANTHER" id="PTHR10971">
    <property type="entry name" value="MRNA EXPORT FACTOR AND BUB3"/>
    <property type="match status" value="1"/>
</dbReference>
<evidence type="ECO:0000256" key="2">
    <source>
        <dbReference type="ARBA" id="ARBA00022737"/>
    </source>
</evidence>
<dbReference type="Gene3D" id="2.130.10.10">
    <property type="entry name" value="YVTN repeat-like/Quinoprotein amine dehydrogenase"/>
    <property type="match status" value="1"/>
</dbReference>
<protein>
    <recommendedName>
        <fullName evidence="5">WD repeat-containing protein 92</fullName>
    </recommendedName>
</protein>
<dbReference type="VEuPathDB" id="FungiDB:H257_00273"/>
<evidence type="ECO:0008006" key="5">
    <source>
        <dbReference type="Google" id="ProtNLM"/>
    </source>
</evidence>
<dbReference type="SUPFAM" id="SSF50978">
    <property type="entry name" value="WD40 repeat-like"/>
    <property type="match status" value="1"/>
</dbReference>
<gene>
    <name evidence="3" type="ORF">AaE_015570</name>
</gene>
<organism evidence="3 4">
    <name type="scientific">Aphanomyces astaci</name>
    <name type="common">Crayfish plague agent</name>
    <dbReference type="NCBI Taxonomy" id="112090"/>
    <lineage>
        <taxon>Eukaryota</taxon>
        <taxon>Sar</taxon>
        <taxon>Stramenopiles</taxon>
        <taxon>Oomycota</taxon>
        <taxon>Saprolegniomycetes</taxon>
        <taxon>Saprolegniales</taxon>
        <taxon>Verrucalvaceae</taxon>
        <taxon>Aphanomyces</taxon>
    </lineage>
</organism>